<keyword evidence="3" id="KW-1185">Reference proteome</keyword>
<feature type="transmembrane region" description="Helical" evidence="1">
    <location>
        <begin position="38"/>
        <end position="56"/>
    </location>
</feature>
<keyword evidence="1" id="KW-0812">Transmembrane</keyword>
<evidence type="ECO:0000313" key="3">
    <source>
        <dbReference type="Proteomes" id="UP000032726"/>
    </source>
</evidence>
<gene>
    <name evidence="2" type="ORF">VC82_112</name>
</gene>
<name>A0A0D5YPD3_9FLAO</name>
<feature type="transmembrane region" description="Helical" evidence="1">
    <location>
        <begin position="68"/>
        <end position="89"/>
    </location>
</feature>
<keyword evidence="1" id="KW-1133">Transmembrane helix</keyword>
<dbReference type="STRING" id="516051.VC82_112"/>
<sequence length="95" mass="10402">MAPNKRLITLTLSGLALLLLPLVVMQFTDEVDWSPSDFLVMGVLLAAAIFIIELILRRVVKKQHRVALCIVVLLVFLLVWAELGVGIFGSPFAGS</sequence>
<evidence type="ECO:0000313" key="2">
    <source>
        <dbReference type="EMBL" id="AKA33804.1"/>
    </source>
</evidence>
<dbReference type="Proteomes" id="UP000032726">
    <property type="component" value="Chromosome"/>
</dbReference>
<reference evidence="2 3" key="1">
    <citation type="submission" date="2015-03" db="EMBL/GenBank/DDBJ databases">
        <title>Complete genome sequence of Muricauda lutaonensis CC-HSB-11T, isolated from a coastal hot spring.</title>
        <authorList>
            <person name="Kim K.M."/>
        </authorList>
    </citation>
    <scope>NUCLEOTIDE SEQUENCE [LARGE SCALE GENOMIC DNA]</scope>
    <source>
        <strain evidence="2 3">CC-HSB-11</strain>
    </source>
</reference>
<evidence type="ECO:0000256" key="1">
    <source>
        <dbReference type="SAM" id="Phobius"/>
    </source>
</evidence>
<dbReference type="HOGENOM" id="CLU_180763_0_0_10"/>
<protein>
    <submittedName>
        <fullName evidence="2">Membrane protein</fullName>
    </submittedName>
</protein>
<dbReference type="AlphaFoldDB" id="A0A0D5YPD3"/>
<proteinExistence type="predicted"/>
<keyword evidence="1" id="KW-0472">Membrane</keyword>
<dbReference type="RefSeq" id="WP_045800668.1">
    <property type="nucleotide sequence ID" value="NZ_CP011071.1"/>
</dbReference>
<dbReference type="KEGG" id="mlt:VC82_112"/>
<organism evidence="2 3">
    <name type="scientific">Flagellimonas lutaonensis</name>
    <dbReference type="NCBI Taxonomy" id="516051"/>
    <lineage>
        <taxon>Bacteria</taxon>
        <taxon>Pseudomonadati</taxon>
        <taxon>Bacteroidota</taxon>
        <taxon>Flavobacteriia</taxon>
        <taxon>Flavobacteriales</taxon>
        <taxon>Flavobacteriaceae</taxon>
        <taxon>Flagellimonas</taxon>
    </lineage>
</organism>
<dbReference type="EMBL" id="CP011071">
    <property type="protein sequence ID" value="AKA33804.1"/>
    <property type="molecule type" value="Genomic_DNA"/>
</dbReference>
<accession>A0A0D5YPD3</accession>